<evidence type="ECO:0000256" key="1">
    <source>
        <dbReference type="SAM" id="SignalP"/>
    </source>
</evidence>
<keyword evidence="1" id="KW-0732">Signal</keyword>
<accession>M3C755</accession>
<evidence type="ECO:0000313" key="2">
    <source>
        <dbReference type="EMBL" id="EMF16086.1"/>
    </source>
</evidence>
<reference evidence="2 3" key="1">
    <citation type="journal article" date="2012" name="PLoS Pathog.">
        <title>Diverse lifestyles and strategies of plant pathogenesis encoded in the genomes of eighteen Dothideomycetes fungi.</title>
        <authorList>
            <person name="Ohm R.A."/>
            <person name="Feau N."/>
            <person name="Henrissat B."/>
            <person name="Schoch C.L."/>
            <person name="Horwitz B.A."/>
            <person name="Barry K.W."/>
            <person name="Condon B.J."/>
            <person name="Copeland A.C."/>
            <person name="Dhillon B."/>
            <person name="Glaser F."/>
            <person name="Hesse C.N."/>
            <person name="Kosti I."/>
            <person name="LaButti K."/>
            <person name="Lindquist E.A."/>
            <person name="Lucas S."/>
            <person name="Salamov A.A."/>
            <person name="Bradshaw R.E."/>
            <person name="Ciuffetti L."/>
            <person name="Hamelin R.C."/>
            <person name="Kema G.H.J."/>
            <person name="Lawrence C."/>
            <person name="Scott J.A."/>
            <person name="Spatafora J.W."/>
            <person name="Turgeon B.G."/>
            <person name="de Wit P.J.G.M."/>
            <person name="Zhong S."/>
            <person name="Goodwin S.B."/>
            <person name="Grigoriev I.V."/>
        </authorList>
    </citation>
    <scope>NUCLEOTIDE SEQUENCE [LARGE SCALE GENOMIC DNA]</scope>
    <source>
        <strain evidence="2 3">SO2202</strain>
    </source>
</reference>
<feature type="signal peptide" evidence="1">
    <location>
        <begin position="1"/>
        <end position="18"/>
    </location>
</feature>
<dbReference type="STRING" id="692275.M3C755"/>
<keyword evidence="3" id="KW-1185">Reference proteome</keyword>
<feature type="chain" id="PRO_5004032332" description="SnoaL-like domain-containing protein" evidence="1">
    <location>
        <begin position="19"/>
        <end position="177"/>
    </location>
</feature>
<protein>
    <recommendedName>
        <fullName evidence="4">SnoaL-like domain-containing protein</fullName>
    </recommendedName>
</protein>
<dbReference type="HOGENOM" id="CLU_129980_0_0_1"/>
<evidence type="ECO:0008006" key="4">
    <source>
        <dbReference type="Google" id="ProtNLM"/>
    </source>
</evidence>
<dbReference type="GeneID" id="27906707"/>
<dbReference type="RefSeq" id="XP_016764207.1">
    <property type="nucleotide sequence ID" value="XM_016909570.1"/>
</dbReference>
<name>M3C755_SPHMS</name>
<dbReference type="Proteomes" id="UP000016931">
    <property type="component" value="Unassembled WGS sequence"/>
</dbReference>
<organism evidence="2 3">
    <name type="scientific">Sphaerulina musiva (strain SO2202)</name>
    <name type="common">Poplar stem canker fungus</name>
    <name type="synonym">Septoria musiva</name>
    <dbReference type="NCBI Taxonomy" id="692275"/>
    <lineage>
        <taxon>Eukaryota</taxon>
        <taxon>Fungi</taxon>
        <taxon>Dikarya</taxon>
        <taxon>Ascomycota</taxon>
        <taxon>Pezizomycotina</taxon>
        <taxon>Dothideomycetes</taxon>
        <taxon>Dothideomycetidae</taxon>
        <taxon>Mycosphaerellales</taxon>
        <taxon>Mycosphaerellaceae</taxon>
        <taxon>Sphaerulina</taxon>
    </lineage>
</organism>
<gene>
    <name evidence="2" type="ORF">SEPMUDRAFT_61626</name>
</gene>
<evidence type="ECO:0000313" key="3">
    <source>
        <dbReference type="Proteomes" id="UP000016931"/>
    </source>
</evidence>
<sequence>MKFTSVLASACLFGIALSVDDSLYAPGPGVEPEFKAYLNELYYQAEQPPSTTEFTDFFTPDGKLIVRGIVATGAAEILALKQRLLPTAGNKHWNHIQNATTVDSESSTQKTYQVLGIIDTTYDGGNCSRAYYSSRFTVIKGAGGALDLSPRVKNLAAYDDFIIQPSVSPTDIPCEKV</sequence>
<dbReference type="AlphaFoldDB" id="M3C755"/>
<dbReference type="PANTHER" id="PTHR39401:SF1">
    <property type="entry name" value="SNOAL-LIKE DOMAIN-CONTAINING PROTEIN"/>
    <property type="match status" value="1"/>
</dbReference>
<dbReference type="OMA" id="GNKHWNH"/>
<dbReference type="OrthoDB" id="5176208at2759"/>
<dbReference type="EMBL" id="KB456261">
    <property type="protein sequence ID" value="EMF16086.1"/>
    <property type="molecule type" value="Genomic_DNA"/>
</dbReference>
<dbReference type="eggNOG" id="ENOG502SNM9">
    <property type="taxonomic scope" value="Eukaryota"/>
</dbReference>
<proteinExistence type="predicted"/>
<dbReference type="PANTHER" id="PTHR39401">
    <property type="entry name" value="SNOAL-LIKE DOMAIN-CONTAINING PROTEIN"/>
    <property type="match status" value="1"/>
</dbReference>